<reference evidence="2" key="2">
    <citation type="submission" date="2023-05" db="EMBL/GenBank/DDBJ databases">
        <authorList>
            <person name="Fouks B."/>
        </authorList>
    </citation>
    <scope>NUCLEOTIDE SEQUENCE</scope>
    <source>
        <strain evidence="2">Stay&amp;Tobe</strain>
        <tissue evidence="2">Testes</tissue>
    </source>
</reference>
<dbReference type="SUPFAM" id="SSF56219">
    <property type="entry name" value="DNase I-like"/>
    <property type="match status" value="1"/>
</dbReference>
<proteinExistence type="predicted"/>
<dbReference type="EMBL" id="JASPKZ010002353">
    <property type="protein sequence ID" value="KAJ9595367.1"/>
    <property type="molecule type" value="Genomic_DNA"/>
</dbReference>
<dbReference type="Gene3D" id="3.60.10.10">
    <property type="entry name" value="Endonuclease/exonuclease/phosphatase"/>
    <property type="match status" value="1"/>
</dbReference>
<dbReference type="GO" id="GO:0016020">
    <property type="term" value="C:membrane"/>
    <property type="evidence" value="ECO:0007669"/>
    <property type="project" value="TreeGrafter"/>
</dbReference>
<reference evidence="2" key="1">
    <citation type="journal article" date="2023" name="IScience">
        <title>Live-bearing cockroach genome reveals convergent evolutionary mechanisms linked to viviparity in insects and beyond.</title>
        <authorList>
            <person name="Fouks B."/>
            <person name="Harrison M.C."/>
            <person name="Mikhailova A.A."/>
            <person name="Marchal E."/>
            <person name="English S."/>
            <person name="Carruthers M."/>
            <person name="Jennings E.C."/>
            <person name="Chiamaka E.L."/>
            <person name="Frigard R.A."/>
            <person name="Pippel M."/>
            <person name="Attardo G.M."/>
            <person name="Benoit J.B."/>
            <person name="Bornberg-Bauer E."/>
            <person name="Tobe S.S."/>
        </authorList>
    </citation>
    <scope>NUCLEOTIDE SEQUENCE</scope>
    <source>
        <strain evidence="2">Stay&amp;Tobe</strain>
    </source>
</reference>
<dbReference type="InterPro" id="IPR036691">
    <property type="entry name" value="Endo/exonu/phosph_ase_sf"/>
</dbReference>
<accession>A0AAD8ABQ0</accession>
<evidence type="ECO:0000259" key="1">
    <source>
        <dbReference type="Pfam" id="PF22669"/>
    </source>
</evidence>
<evidence type="ECO:0000313" key="3">
    <source>
        <dbReference type="Proteomes" id="UP001233999"/>
    </source>
</evidence>
<protein>
    <recommendedName>
        <fullName evidence="1">Inositol polyphosphate-related phosphatase domain-containing protein</fullName>
    </recommendedName>
</protein>
<keyword evidence="3" id="KW-1185">Reference proteome</keyword>
<dbReference type="AlphaFoldDB" id="A0AAD8ABQ0"/>
<gene>
    <name evidence="2" type="ORF">L9F63_027248</name>
</gene>
<dbReference type="Pfam" id="PF22669">
    <property type="entry name" value="Exo_endo_phos2"/>
    <property type="match status" value="1"/>
</dbReference>
<dbReference type="PANTHER" id="PTHR11200:SF300">
    <property type="entry name" value="TYPE II INOSITOL 1,4,5-TRISPHOSPHATE 5-PHOSPHATASE"/>
    <property type="match status" value="1"/>
</dbReference>
<feature type="non-terminal residue" evidence="2">
    <location>
        <position position="221"/>
    </location>
</feature>
<dbReference type="InterPro" id="IPR000300">
    <property type="entry name" value="IPPc"/>
</dbReference>
<sequence length="221" mass="25724">KNVCSLRDVAHHQNSSGYISTHLVEELNVIVEAAGQEWRTLQIQLSQELMVFQAKMSLLQMLSWKVQRYQYLGRVLQGWQHQFSKRECHQYQMAMKEQHYTYTQNKWVYVATWNVNGQPPTVNLSDWLAKDPEPPDIYAIGFQELDLSKEAFLFNDTPREEEWQEAVLNGLHKKARYHKVALVRLVGMMLLVFVQEQHAAYVRGIATETVGTGIMGKMIVR</sequence>
<name>A0AAD8ABQ0_DIPPU</name>
<feature type="domain" description="Inositol polyphosphate-related phosphatase" evidence="1">
    <location>
        <begin position="112"/>
        <end position="217"/>
    </location>
</feature>
<organism evidence="2 3">
    <name type="scientific">Diploptera punctata</name>
    <name type="common">Pacific beetle cockroach</name>
    <dbReference type="NCBI Taxonomy" id="6984"/>
    <lineage>
        <taxon>Eukaryota</taxon>
        <taxon>Metazoa</taxon>
        <taxon>Ecdysozoa</taxon>
        <taxon>Arthropoda</taxon>
        <taxon>Hexapoda</taxon>
        <taxon>Insecta</taxon>
        <taxon>Pterygota</taxon>
        <taxon>Neoptera</taxon>
        <taxon>Polyneoptera</taxon>
        <taxon>Dictyoptera</taxon>
        <taxon>Blattodea</taxon>
        <taxon>Blaberoidea</taxon>
        <taxon>Blaberidae</taxon>
        <taxon>Diplopterinae</taxon>
        <taxon>Diploptera</taxon>
    </lineage>
</organism>
<comment type="caution">
    <text evidence="2">The sequence shown here is derived from an EMBL/GenBank/DDBJ whole genome shotgun (WGS) entry which is preliminary data.</text>
</comment>
<dbReference type="InterPro" id="IPR046985">
    <property type="entry name" value="IP5"/>
</dbReference>
<dbReference type="Proteomes" id="UP001233999">
    <property type="component" value="Unassembled WGS sequence"/>
</dbReference>
<dbReference type="GO" id="GO:0004439">
    <property type="term" value="F:phosphatidylinositol-4,5-bisphosphate 5-phosphatase activity"/>
    <property type="evidence" value="ECO:0007669"/>
    <property type="project" value="TreeGrafter"/>
</dbReference>
<evidence type="ECO:0000313" key="2">
    <source>
        <dbReference type="EMBL" id="KAJ9595367.1"/>
    </source>
</evidence>
<dbReference type="GO" id="GO:0046856">
    <property type="term" value="P:phosphatidylinositol dephosphorylation"/>
    <property type="evidence" value="ECO:0007669"/>
    <property type="project" value="InterPro"/>
</dbReference>
<feature type="non-terminal residue" evidence="2">
    <location>
        <position position="1"/>
    </location>
</feature>
<dbReference type="PANTHER" id="PTHR11200">
    <property type="entry name" value="INOSITOL 5-PHOSPHATASE"/>
    <property type="match status" value="1"/>
</dbReference>